<accession>A0A1C4WFX8</accession>
<dbReference type="OrthoDB" id="4218858at2"/>
<reference evidence="2" key="1">
    <citation type="submission" date="2016-06" db="EMBL/GenBank/DDBJ databases">
        <authorList>
            <person name="Varghese N."/>
            <person name="Submissions Spin"/>
        </authorList>
    </citation>
    <scope>NUCLEOTIDE SEQUENCE [LARGE SCALE GENOMIC DNA]</scope>
    <source>
        <strain evidence="2">DSM 43909</strain>
    </source>
</reference>
<evidence type="ECO:0000313" key="2">
    <source>
        <dbReference type="Proteomes" id="UP000198242"/>
    </source>
</evidence>
<gene>
    <name evidence="1" type="ORF">GA0074695_2372</name>
</gene>
<proteinExistence type="predicted"/>
<dbReference type="EMBL" id="LT607411">
    <property type="protein sequence ID" value="SCE94831.1"/>
    <property type="molecule type" value="Genomic_DNA"/>
</dbReference>
<dbReference type="Proteomes" id="UP000198242">
    <property type="component" value="Chromosome I"/>
</dbReference>
<dbReference type="AlphaFoldDB" id="A0A1C4WFX8"/>
<protein>
    <submittedName>
        <fullName evidence="1">Uncharacterized protein</fullName>
    </submittedName>
</protein>
<organism evidence="1 2">
    <name type="scientific">Micromonospora viridifaciens</name>
    <dbReference type="NCBI Taxonomy" id="1881"/>
    <lineage>
        <taxon>Bacteria</taxon>
        <taxon>Bacillati</taxon>
        <taxon>Actinomycetota</taxon>
        <taxon>Actinomycetes</taxon>
        <taxon>Micromonosporales</taxon>
        <taxon>Micromonosporaceae</taxon>
        <taxon>Micromonospora</taxon>
    </lineage>
</organism>
<sequence>MTTTILQLWAEGLAPGWDGLFRADGSARAVELGGGARRDWFDLGPPLDLDAMLGEDPDNVTHVDIVRGADVPIPDGSGYVCGGDGAHGSEGFFARLDKDRNLIWIAALTDSNPFEKAEACGRLATFTNKLRQLGDGRSGPSRLRLSPLAHRQRAGEDSLGCWWRHLVPILRICRRQSAAPGLLTA</sequence>
<evidence type="ECO:0000313" key="1">
    <source>
        <dbReference type="EMBL" id="SCE94831.1"/>
    </source>
</evidence>
<name>A0A1C4WFX8_MICVI</name>
<dbReference type="RefSeq" id="WP_089006292.1">
    <property type="nucleotide sequence ID" value="NZ_LT607411.1"/>
</dbReference>
<keyword evidence="2" id="KW-1185">Reference proteome</keyword>